<evidence type="ECO:0000313" key="2">
    <source>
        <dbReference type="EMBL" id="VVC30617.1"/>
    </source>
</evidence>
<dbReference type="Proteomes" id="UP000325440">
    <property type="component" value="Unassembled WGS sequence"/>
</dbReference>
<dbReference type="EMBL" id="CABPRJ010000526">
    <property type="protein sequence ID" value="VVC30617.1"/>
    <property type="molecule type" value="Genomic_DNA"/>
</dbReference>
<proteinExistence type="predicted"/>
<evidence type="ECO:0000313" key="3">
    <source>
        <dbReference type="Proteomes" id="UP000325440"/>
    </source>
</evidence>
<organism evidence="2 3">
    <name type="scientific">Cinara cedri</name>
    <dbReference type="NCBI Taxonomy" id="506608"/>
    <lineage>
        <taxon>Eukaryota</taxon>
        <taxon>Metazoa</taxon>
        <taxon>Ecdysozoa</taxon>
        <taxon>Arthropoda</taxon>
        <taxon>Hexapoda</taxon>
        <taxon>Insecta</taxon>
        <taxon>Pterygota</taxon>
        <taxon>Neoptera</taxon>
        <taxon>Paraneoptera</taxon>
        <taxon>Hemiptera</taxon>
        <taxon>Sternorrhyncha</taxon>
        <taxon>Aphidomorpha</taxon>
        <taxon>Aphidoidea</taxon>
        <taxon>Aphididae</taxon>
        <taxon>Lachninae</taxon>
        <taxon>Cinara</taxon>
    </lineage>
</organism>
<dbReference type="AlphaFoldDB" id="A0A5E4MGP9"/>
<feature type="region of interest" description="Disordered" evidence="1">
    <location>
        <begin position="1"/>
        <end position="40"/>
    </location>
</feature>
<accession>A0A5E4MGP9</accession>
<evidence type="ECO:0000256" key="1">
    <source>
        <dbReference type="SAM" id="MobiDB-lite"/>
    </source>
</evidence>
<sequence>MSGHFSFRPSPDNVTDFQPDRDDAPQQPPPPPPSSSTARARYVYGNPTASACSVRPPPQFSSGTTRYECAFEKQCPPPRSCLERVESGRCRARFSSFCLRFKNGKIEEETCHVVV</sequence>
<name>A0A5E4MGP9_9HEMI</name>
<keyword evidence="3" id="KW-1185">Reference proteome</keyword>
<reference evidence="2 3" key="1">
    <citation type="submission" date="2019-08" db="EMBL/GenBank/DDBJ databases">
        <authorList>
            <person name="Alioto T."/>
            <person name="Alioto T."/>
            <person name="Gomez Garrido J."/>
        </authorList>
    </citation>
    <scope>NUCLEOTIDE SEQUENCE [LARGE SCALE GENOMIC DNA]</scope>
</reference>
<protein>
    <submittedName>
        <fullName evidence="2">Uncharacterized protein</fullName>
    </submittedName>
</protein>
<gene>
    <name evidence="2" type="ORF">CINCED_3A023680</name>
</gene>